<proteinExistence type="inferred from homology"/>
<feature type="region of interest" description="Disordered" evidence="8">
    <location>
        <begin position="1"/>
        <end position="50"/>
    </location>
</feature>
<dbReference type="InterPro" id="IPR046341">
    <property type="entry name" value="SET_dom_sf"/>
</dbReference>
<feature type="compositionally biased region" description="Low complexity" evidence="8">
    <location>
        <begin position="11"/>
        <end position="45"/>
    </location>
</feature>
<dbReference type="FunFam" id="3.90.1410.10:FF:000026">
    <property type="entry name" value="Actin-histidine N-methyltransferase"/>
    <property type="match status" value="1"/>
</dbReference>
<evidence type="ECO:0000313" key="10">
    <source>
        <dbReference type="Proteomes" id="UP001652661"/>
    </source>
</evidence>
<dbReference type="PANTHER" id="PTHR13271:SF47">
    <property type="entry name" value="ACTIN-HISTIDINE N-METHYLTRANSFERASE"/>
    <property type="match status" value="1"/>
</dbReference>
<dbReference type="EC" id="2.1.1.85" evidence="7"/>
<evidence type="ECO:0000256" key="4">
    <source>
        <dbReference type="ARBA" id="ARBA00022679"/>
    </source>
</evidence>
<dbReference type="InterPro" id="IPR044428">
    <property type="entry name" value="SETD3_SET"/>
</dbReference>
<keyword evidence="3 7" id="KW-0489">Methyltransferase</keyword>
<keyword evidence="4 7" id="KW-0808">Transferase</keyword>
<dbReference type="InterPro" id="IPR036464">
    <property type="entry name" value="Rubisco_LSMT_subst-bd_sf"/>
</dbReference>
<evidence type="ECO:0000256" key="6">
    <source>
        <dbReference type="ARBA" id="ARBA00023203"/>
    </source>
</evidence>
<dbReference type="SUPFAM" id="SSF81822">
    <property type="entry name" value="RuBisCo LSMT C-terminal, substrate-binding domain"/>
    <property type="match status" value="1"/>
</dbReference>
<comment type="subcellular location">
    <subcellularLocation>
        <location evidence="1">Cytoplasm</location>
    </subcellularLocation>
</comment>
<name>A0A6P4J7A9_DROKI</name>
<evidence type="ECO:0000256" key="7">
    <source>
        <dbReference type="PROSITE-ProRule" id="PRU00898"/>
    </source>
</evidence>
<keyword evidence="2" id="KW-0963">Cytoplasm</keyword>
<dbReference type="InterPro" id="IPR025785">
    <property type="entry name" value="SETD3"/>
</dbReference>
<dbReference type="PANTHER" id="PTHR13271">
    <property type="entry name" value="UNCHARACTERIZED PUTATIVE METHYLTRANSFERASE"/>
    <property type="match status" value="1"/>
</dbReference>
<dbReference type="AlphaFoldDB" id="A0A6P4J7A9"/>
<evidence type="ECO:0000256" key="3">
    <source>
        <dbReference type="ARBA" id="ARBA00022603"/>
    </source>
</evidence>
<dbReference type="InterPro" id="IPR015353">
    <property type="entry name" value="Rubisco_LSMT_subst-bd"/>
</dbReference>
<evidence type="ECO:0000256" key="1">
    <source>
        <dbReference type="ARBA" id="ARBA00004496"/>
    </source>
</evidence>
<protein>
    <recommendedName>
        <fullName evidence="7">protein-histidine N-methyltransferase</fullName>
        <ecNumber evidence="7">2.1.1.85</ecNumber>
    </recommendedName>
</protein>
<dbReference type="Gene3D" id="3.90.1420.10">
    <property type="entry name" value="Rubisco LSMT, substrate-binding domain"/>
    <property type="match status" value="1"/>
</dbReference>
<dbReference type="GO" id="GO:0016279">
    <property type="term" value="F:protein-lysine N-methyltransferase activity"/>
    <property type="evidence" value="ECO:0007669"/>
    <property type="project" value="TreeGrafter"/>
</dbReference>
<evidence type="ECO:0000259" key="9">
    <source>
        <dbReference type="PROSITE" id="PS50280"/>
    </source>
</evidence>
<evidence type="ECO:0000256" key="8">
    <source>
        <dbReference type="SAM" id="MobiDB-lite"/>
    </source>
</evidence>
<evidence type="ECO:0000256" key="2">
    <source>
        <dbReference type="ARBA" id="ARBA00022490"/>
    </source>
</evidence>
<dbReference type="SUPFAM" id="SSF82199">
    <property type="entry name" value="SET domain"/>
    <property type="match status" value="1"/>
</dbReference>
<dbReference type="InterPro" id="IPR050600">
    <property type="entry name" value="SETD3_SETD6_MTase"/>
</dbReference>
<dbReference type="Gene3D" id="3.90.1410.10">
    <property type="entry name" value="set domain protein methyltransferase, domain 1"/>
    <property type="match status" value="1"/>
</dbReference>
<dbReference type="GO" id="GO:0032259">
    <property type="term" value="P:methylation"/>
    <property type="evidence" value="ECO:0007669"/>
    <property type="project" value="UniProtKB-KW"/>
</dbReference>
<dbReference type="Proteomes" id="UP001652661">
    <property type="component" value="Chromosome X"/>
</dbReference>
<dbReference type="GO" id="GO:0018064">
    <property type="term" value="F:protein-L-histidine N-tele-methyltransferase activity"/>
    <property type="evidence" value="ECO:0007669"/>
    <property type="project" value="UniProtKB-EC"/>
</dbReference>
<comment type="similarity">
    <text evidence="7">Belongs to the class V-like SAM-binding methyltransferase superfamily. SETD3 actin-histidine methyltransferase family.</text>
</comment>
<evidence type="ECO:0000313" key="11">
    <source>
        <dbReference type="RefSeq" id="XP_017030448.1"/>
    </source>
</evidence>
<dbReference type="CDD" id="cd19176">
    <property type="entry name" value="SET_SETD3"/>
    <property type="match status" value="1"/>
</dbReference>
<reference evidence="11" key="1">
    <citation type="submission" date="2025-08" db="UniProtKB">
        <authorList>
            <consortium name="RefSeq"/>
        </authorList>
    </citation>
    <scope>IDENTIFICATION</scope>
    <source>
        <strain evidence="11">14028-0561.14</strain>
        <tissue evidence="11">Whole fly</tissue>
    </source>
</reference>
<feature type="domain" description="SET" evidence="9">
    <location>
        <begin position="145"/>
        <end position="379"/>
    </location>
</feature>
<feature type="compositionally biased region" description="Basic residues" evidence="8">
    <location>
        <begin position="1"/>
        <end position="10"/>
    </location>
</feature>
<organism evidence="10 11">
    <name type="scientific">Drosophila kikkawai</name>
    <name type="common">Fruit fly</name>
    <dbReference type="NCBI Taxonomy" id="30033"/>
    <lineage>
        <taxon>Eukaryota</taxon>
        <taxon>Metazoa</taxon>
        <taxon>Ecdysozoa</taxon>
        <taxon>Arthropoda</taxon>
        <taxon>Hexapoda</taxon>
        <taxon>Insecta</taxon>
        <taxon>Pterygota</taxon>
        <taxon>Neoptera</taxon>
        <taxon>Endopterygota</taxon>
        <taxon>Diptera</taxon>
        <taxon>Brachycera</taxon>
        <taxon>Muscomorpha</taxon>
        <taxon>Ephydroidea</taxon>
        <taxon>Drosophilidae</taxon>
        <taxon>Drosophila</taxon>
        <taxon>Sophophora</taxon>
    </lineage>
</organism>
<keyword evidence="6" id="KW-0009">Actin-binding</keyword>
<dbReference type="PROSITE" id="PS51565">
    <property type="entry name" value="SAM_MT85_SETD3"/>
    <property type="match status" value="1"/>
</dbReference>
<dbReference type="InterPro" id="IPR001214">
    <property type="entry name" value="SET_dom"/>
</dbReference>
<dbReference type="OrthoDB" id="441812at2759"/>
<keyword evidence="10" id="KW-1185">Reference proteome</keyword>
<accession>A0A6P4J7A9</accession>
<dbReference type="RefSeq" id="XP_017030448.1">
    <property type="nucleotide sequence ID" value="XM_017174959.3"/>
</dbReference>
<evidence type="ECO:0000256" key="5">
    <source>
        <dbReference type="ARBA" id="ARBA00022691"/>
    </source>
</evidence>
<dbReference type="Pfam" id="PF09273">
    <property type="entry name" value="Rubis-subs-bind"/>
    <property type="match status" value="1"/>
</dbReference>
<dbReference type="GO" id="GO:0003779">
    <property type="term" value="F:actin binding"/>
    <property type="evidence" value="ECO:0007669"/>
    <property type="project" value="UniProtKB-KW"/>
</dbReference>
<keyword evidence="5 7" id="KW-0949">S-adenosyl-L-methionine</keyword>
<dbReference type="GO" id="GO:0005737">
    <property type="term" value="C:cytoplasm"/>
    <property type="evidence" value="ECO:0007669"/>
    <property type="project" value="UniProtKB-SubCell"/>
</dbReference>
<dbReference type="PROSITE" id="PS50280">
    <property type="entry name" value="SET"/>
    <property type="match status" value="1"/>
</dbReference>
<comment type="catalytic activity">
    <reaction evidence="7">
        <text>L-histidyl-[protein] + S-adenosyl-L-methionine = N(tele)-methyl-L-histidyl-[protein] + S-adenosyl-L-homocysteine + H(+)</text>
        <dbReference type="Rhea" id="RHEA:19369"/>
        <dbReference type="Rhea" id="RHEA-COMP:9745"/>
        <dbReference type="Rhea" id="RHEA-COMP:11600"/>
        <dbReference type="ChEBI" id="CHEBI:15378"/>
        <dbReference type="ChEBI" id="CHEBI:16367"/>
        <dbReference type="ChEBI" id="CHEBI:29979"/>
        <dbReference type="ChEBI" id="CHEBI:57856"/>
        <dbReference type="ChEBI" id="CHEBI:59789"/>
        <dbReference type="EC" id="2.1.1.85"/>
    </reaction>
</comment>
<sequence>MGKNSKRNNKAKQQQQQQQQAQQAAAAASGGGAASSSKSNNNNNNNKEEQNALERRFPRLSGKQRKELNQLVLQLLDLVQVQPANPNEEWTQYVQLQKLLDRITQLEEPLQKAVCPEISAGDDQQRLAKVAAFSEWAKAAGVQSEGVEIAIFPGYQLGLRATRDLAADEQVLSVPRKLIFSEEHLPESDRRLFCNYPLLTNFNLAYALVIEKVRGAESEWRPYIDLLPAKYNTVLYFSVAQMQRLRGTAAGTVALRQCRVIARQYANMYKCAHIRPEASSSDGGGSMGVLCTQHGLCYELYRWAVSTVMTRQNLVPREMQAIDEAELNQLPISALIPYWDMANHRPGKITSFYDSGTRQMDCTAQEEFKAGEQFFIYYGDRSNADLLVHNGFVDLNNRKDYVKIRLGLSPTDPLAEQRARILAKLNIDRKAELRVLPAPDFISGELLAFVRVFNMSAEQLDHWHSDLERAGDLLHIDCALETDHETRTWQYLYQRLKLLLGVFEVTLKEADEVELLSQLKIKEAAGEAAAGHEIDLMLLEYRRLERSILAGALQYAQEHCKV</sequence>
<gene>
    <name evidence="11" type="primary">Setd3</name>
</gene>